<evidence type="ECO:0000256" key="3">
    <source>
        <dbReference type="ARBA" id="ARBA00007123"/>
    </source>
</evidence>
<dbReference type="GO" id="GO:0003677">
    <property type="term" value="F:DNA binding"/>
    <property type="evidence" value="ECO:0007669"/>
    <property type="project" value="UniProtKB-UniRule"/>
</dbReference>
<dbReference type="EC" id="2.7.7.6" evidence="9"/>
<evidence type="ECO:0000256" key="2">
    <source>
        <dbReference type="ARBA" id="ARBA00004474"/>
    </source>
</evidence>
<evidence type="ECO:0000256" key="8">
    <source>
        <dbReference type="ARBA" id="ARBA00048552"/>
    </source>
</evidence>
<feature type="region of interest" description="Alpha N-terminal domain (alpha-NTD)" evidence="9">
    <location>
        <begin position="1"/>
        <end position="241"/>
    </location>
</feature>
<dbReference type="EMBL" id="MF770618">
    <property type="protein sequence ID" value="ATG26012.1"/>
    <property type="molecule type" value="Genomic_DNA"/>
</dbReference>
<comment type="subunit">
    <text evidence="9">Homodimer. The RNAP catalytic core consists of 2 alpha, 1 beta, 1 beta' and 1 omega subunit. When a sigma factor is associated with the core the holoenzyme is formed, which can initiate transcription.</text>
</comment>
<name>A0A291F1N1_9ASTR</name>
<dbReference type="Pfam" id="PF01193">
    <property type="entry name" value="RNA_pol_L"/>
    <property type="match status" value="1"/>
</dbReference>
<comment type="subcellular location">
    <subcellularLocation>
        <location evidence="2">Plastid</location>
    </subcellularLocation>
</comment>
<keyword evidence="4 9" id="KW-0240">DNA-directed RNA polymerase</keyword>
<dbReference type="Pfam" id="PF03118">
    <property type="entry name" value="RNA_pol_A_CTD"/>
    <property type="match status" value="1"/>
</dbReference>
<dbReference type="InterPro" id="IPR011260">
    <property type="entry name" value="RNAP_asu_C"/>
</dbReference>
<comment type="function">
    <text evidence="1 9">DNA-dependent RNA polymerase catalyzes the transcription of DNA into RNA using the four ribonucleoside triphosphates as substrates.</text>
</comment>
<organism evidence="11">
    <name type="scientific">Monopsis stellarioides subsp. schimperiana</name>
    <dbReference type="NCBI Taxonomy" id="2041139"/>
    <lineage>
        <taxon>Eukaryota</taxon>
        <taxon>Viridiplantae</taxon>
        <taxon>Streptophyta</taxon>
        <taxon>Embryophyta</taxon>
        <taxon>Tracheophyta</taxon>
        <taxon>Spermatophyta</taxon>
        <taxon>Magnoliopsida</taxon>
        <taxon>eudicotyledons</taxon>
        <taxon>Gunneridae</taxon>
        <taxon>Pentapetalae</taxon>
        <taxon>asterids</taxon>
        <taxon>campanulids</taxon>
        <taxon>Asterales</taxon>
        <taxon>Campanulaceae</taxon>
        <taxon>Monopsis</taxon>
    </lineage>
</organism>
<dbReference type="GO" id="GO:0003899">
    <property type="term" value="F:DNA-directed RNA polymerase activity"/>
    <property type="evidence" value="ECO:0007669"/>
    <property type="project" value="UniProtKB-UniRule"/>
</dbReference>
<geneLocation type="plastid" evidence="11"/>
<dbReference type="NCBIfam" id="TIGR02027">
    <property type="entry name" value="rpoA"/>
    <property type="match status" value="1"/>
</dbReference>
<accession>A0A291F1N1</accession>
<dbReference type="CDD" id="cd06928">
    <property type="entry name" value="RNAP_alpha_NTD"/>
    <property type="match status" value="1"/>
</dbReference>
<proteinExistence type="inferred from homology"/>
<dbReference type="Pfam" id="PF01000">
    <property type="entry name" value="RNA_pol_A_bac"/>
    <property type="match status" value="1"/>
</dbReference>
<evidence type="ECO:0000259" key="10">
    <source>
        <dbReference type="SMART" id="SM00662"/>
    </source>
</evidence>
<dbReference type="SUPFAM" id="SSF55257">
    <property type="entry name" value="RBP11-like subunits of RNA polymerase"/>
    <property type="match status" value="1"/>
</dbReference>
<sequence>MVGEEKKSVSIVTPSKTVTWQCVESIEESKRLSYGRFLMSPLKKGQADTIGIGLRRALLGEVEGTGITSVKFENIPHEYSTLAGIEESVQEILLNLKAIVLRSFFNGTCEATICARGPGNITAKDIILPPEVKIEIVDKTQYIANLTEPIELRIKLEIERGPGYVLKSSNYNFEDGSYPIDAIFTPVLTVNHGIYASGTGFETEEILFIEIWTNGSLTPREALQAAAGKLLDLFIPFLINTKKNVEVLDTFEESEFMIPRNPMTFPIVNPLLTLFKDVGYLKKSELKRCYIDELDLPPRVYNILKKAKINTFFELLHNKTAEDLLQLEHFRVEDLKAIIECLEGFFGVELPKTVLDF</sequence>
<evidence type="ECO:0000313" key="11">
    <source>
        <dbReference type="EMBL" id="ATG26012.1"/>
    </source>
</evidence>
<keyword evidence="7 9" id="KW-0804">Transcription</keyword>
<dbReference type="GO" id="GO:0009536">
    <property type="term" value="C:plastid"/>
    <property type="evidence" value="ECO:0007669"/>
    <property type="project" value="UniProtKB-SubCell"/>
</dbReference>
<keyword evidence="11" id="KW-0934">Plastid</keyword>
<reference evidence="11" key="1">
    <citation type="journal article" date="2014" name="Proc. Natl. Acad. Sci. U.S.A.">
        <title>The dynamic history of plastid genomes in the Campanulaceae sensu lato is unique among angiosperms.</title>
        <authorList>
            <person name="Knox E.B."/>
        </authorList>
    </citation>
    <scope>NUCLEOTIDE SEQUENCE</scope>
</reference>
<feature type="region of interest" description="Alpha C-terminal domain (alpha-CTD)" evidence="9">
    <location>
        <begin position="286"/>
        <end position="357"/>
    </location>
</feature>
<dbReference type="GO" id="GO:0000428">
    <property type="term" value="C:DNA-directed RNA polymerase complex"/>
    <property type="evidence" value="ECO:0007669"/>
    <property type="project" value="UniProtKB-KW"/>
</dbReference>
<comment type="catalytic activity">
    <reaction evidence="8 9">
        <text>RNA(n) + a ribonucleoside 5'-triphosphate = RNA(n+1) + diphosphate</text>
        <dbReference type="Rhea" id="RHEA:21248"/>
        <dbReference type="Rhea" id="RHEA-COMP:14527"/>
        <dbReference type="Rhea" id="RHEA-COMP:17342"/>
        <dbReference type="ChEBI" id="CHEBI:33019"/>
        <dbReference type="ChEBI" id="CHEBI:61557"/>
        <dbReference type="ChEBI" id="CHEBI:140395"/>
        <dbReference type="EC" id="2.7.7.6"/>
    </reaction>
</comment>
<evidence type="ECO:0000256" key="1">
    <source>
        <dbReference type="ARBA" id="ARBA00004026"/>
    </source>
</evidence>
<dbReference type="Gene3D" id="2.170.120.12">
    <property type="entry name" value="DNA-directed RNA polymerase, insert domain"/>
    <property type="match status" value="1"/>
</dbReference>
<dbReference type="Gene3D" id="1.10.150.20">
    <property type="entry name" value="5' to 3' exonuclease, C-terminal subdomain"/>
    <property type="match status" value="1"/>
</dbReference>
<evidence type="ECO:0000256" key="4">
    <source>
        <dbReference type="ARBA" id="ARBA00022478"/>
    </source>
</evidence>
<keyword evidence="6 9" id="KW-0548">Nucleotidyltransferase</keyword>
<dbReference type="FunFam" id="2.170.120.12:FF:000001">
    <property type="entry name" value="DNA-directed RNA polymerase subunit alpha"/>
    <property type="match status" value="1"/>
</dbReference>
<dbReference type="Gene3D" id="3.30.1360.10">
    <property type="entry name" value="RNA polymerase, RBP11-like subunit"/>
    <property type="match status" value="1"/>
</dbReference>
<comment type="domain">
    <text evidence="9">The N-terminal domain is essential for RNAP assembly and basal transcription, whereas the C-terminal domain is involved in interaction with transcriptional regulators and with upstream promoter elements.</text>
</comment>
<dbReference type="HAMAP" id="MF_00059">
    <property type="entry name" value="RNApol_bact_RpoA"/>
    <property type="match status" value="1"/>
</dbReference>
<reference evidence="11" key="2">
    <citation type="submission" date="2017-08" db="EMBL/GenBank/DDBJ databases">
        <authorList>
            <person name="Knox E.B."/>
        </authorList>
    </citation>
    <scope>NUCLEOTIDE SEQUENCE</scope>
</reference>
<evidence type="ECO:0000256" key="6">
    <source>
        <dbReference type="ARBA" id="ARBA00022695"/>
    </source>
</evidence>
<dbReference type="SUPFAM" id="SSF47789">
    <property type="entry name" value="C-terminal domain of RNA polymerase alpha subunit"/>
    <property type="match status" value="1"/>
</dbReference>
<dbReference type="AlphaFoldDB" id="A0A291F1N1"/>
<feature type="domain" description="DNA-directed RNA polymerase RpoA/D/Rpb3-type" evidence="10">
    <location>
        <begin position="34"/>
        <end position="240"/>
    </location>
</feature>
<dbReference type="InterPro" id="IPR011262">
    <property type="entry name" value="DNA-dir_RNA_pol_insert"/>
</dbReference>
<dbReference type="InterPro" id="IPR011773">
    <property type="entry name" value="DNA-dir_RpoA"/>
</dbReference>
<evidence type="ECO:0000256" key="9">
    <source>
        <dbReference type="HAMAP-Rule" id="MF_00059"/>
    </source>
</evidence>
<dbReference type="InterPro" id="IPR036603">
    <property type="entry name" value="RBP11-like"/>
</dbReference>
<dbReference type="GO" id="GO:0006351">
    <property type="term" value="P:DNA-templated transcription"/>
    <property type="evidence" value="ECO:0007669"/>
    <property type="project" value="UniProtKB-UniRule"/>
</dbReference>
<comment type="similarity">
    <text evidence="3 9">Belongs to the RNA polymerase alpha chain family.</text>
</comment>
<dbReference type="SUPFAM" id="SSF56553">
    <property type="entry name" value="Insert subdomain of RNA polymerase alpha subunit"/>
    <property type="match status" value="1"/>
</dbReference>
<dbReference type="InterPro" id="IPR036643">
    <property type="entry name" value="RNApol_insert_sf"/>
</dbReference>
<dbReference type="GO" id="GO:0046983">
    <property type="term" value="F:protein dimerization activity"/>
    <property type="evidence" value="ECO:0007669"/>
    <property type="project" value="InterPro"/>
</dbReference>
<dbReference type="SMART" id="SM00662">
    <property type="entry name" value="RPOLD"/>
    <property type="match status" value="1"/>
</dbReference>
<dbReference type="InterPro" id="IPR011263">
    <property type="entry name" value="DNA-dir_RNA_pol_RpoA/D/Rpb3"/>
</dbReference>
<evidence type="ECO:0000256" key="5">
    <source>
        <dbReference type="ARBA" id="ARBA00022679"/>
    </source>
</evidence>
<gene>
    <name evidence="9 11" type="primary">rpoA</name>
    <name evidence="11" type="ORF">Mo_st_sc1Pt0072</name>
</gene>
<keyword evidence="5 9" id="KW-0808">Transferase</keyword>
<evidence type="ECO:0000256" key="7">
    <source>
        <dbReference type="ARBA" id="ARBA00023163"/>
    </source>
</evidence>
<protein>
    <recommendedName>
        <fullName evidence="9">DNA-directed RNA polymerase subunit alpha</fullName>
        <shortName evidence="9">RNAP subunit alpha</shortName>
        <ecNumber evidence="9">2.7.7.6</ecNumber>
    </recommendedName>
    <alternativeName>
        <fullName evidence="9">RNA polymerase subunit alpha</fullName>
    </alternativeName>
    <alternativeName>
        <fullName evidence="9">Transcriptase subunit alpha</fullName>
    </alternativeName>
</protein>